<dbReference type="InParanoid" id="A0A1X7SL30"/>
<proteinExistence type="predicted"/>
<dbReference type="EnsemblMetazoa" id="Aqu2.1.02778_001">
    <property type="protein sequence ID" value="Aqu2.1.02778_001"/>
    <property type="gene ID" value="Aqu2.1.02778"/>
</dbReference>
<evidence type="ECO:0000313" key="2">
    <source>
        <dbReference type="EnsemblMetazoa" id="Aqu2.1.02778_001"/>
    </source>
</evidence>
<keyword evidence="1" id="KW-1133">Transmembrane helix</keyword>
<organism evidence="2">
    <name type="scientific">Amphimedon queenslandica</name>
    <name type="common">Sponge</name>
    <dbReference type="NCBI Taxonomy" id="400682"/>
    <lineage>
        <taxon>Eukaryota</taxon>
        <taxon>Metazoa</taxon>
        <taxon>Porifera</taxon>
        <taxon>Demospongiae</taxon>
        <taxon>Heteroscleromorpha</taxon>
        <taxon>Haplosclerida</taxon>
        <taxon>Niphatidae</taxon>
        <taxon>Amphimedon</taxon>
    </lineage>
</organism>
<feature type="transmembrane region" description="Helical" evidence="1">
    <location>
        <begin position="6"/>
        <end position="26"/>
    </location>
</feature>
<dbReference type="AlphaFoldDB" id="A0A1X7SL30"/>
<name>A0A1X7SL30_AMPQE</name>
<protein>
    <submittedName>
        <fullName evidence="2">Uncharacterized protein</fullName>
    </submittedName>
</protein>
<keyword evidence="1" id="KW-0472">Membrane</keyword>
<keyword evidence="1" id="KW-0812">Transmembrane</keyword>
<reference evidence="2" key="1">
    <citation type="submission" date="2017-05" db="UniProtKB">
        <authorList>
            <consortium name="EnsemblMetazoa"/>
        </authorList>
    </citation>
    <scope>IDENTIFICATION</scope>
</reference>
<evidence type="ECO:0000256" key="1">
    <source>
        <dbReference type="SAM" id="Phobius"/>
    </source>
</evidence>
<sequence>FSPHIYLRIVVIAVTGFNAFFALKMWRTKKRKEKLFLSFEGLKSLTFNY</sequence>
<accession>A0A1X7SL30</accession>